<dbReference type="GeneID" id="16075011"/>
<feature type="transmembrane region" description="Helical" evidence="5">
    <location>
        <begin position="155"/>
        <end position="174"/>
    </location>
</feature>
<accession>F2U897</accession>
<evidence type="ECO:0000256" key="2">
    <source>
        <dbReference type="ARBA" id="ARBA00022692"/>
    </source>
</evidence>
<feature type="domain" description="Sugar phosphate transporter" evidence="6">
    <location>
        <begin position="17"/>
        <end position="300"/>
    </location>
</feature>
<evidence type="ECO:0000256" key="5">
    <source>
        <dbReference type="SAM" id="Phobius"/>
    </source>
</evidence>
<dbReference type="AlphaFoldDB" id="F2U897"/>
<dbReference type="PANTHER" id="PTHR11132">
    <property type="entry name" value="SOLUTE CARRIER FAMILY 35"/>
    <property type="match status" value="1"/>
</dbReference>
<feature type="transmembrane region" description="Helical" evidence="5">
    <location>
        <begin position="283"/>
        <end position="300"/>
    </location>
</feature>
<feature type="transmembrane region" description="Helical" evidence="5">
    <location>
        <begin position="226"/>
        <end position="249"/>
    </location>
</feature>
<feature type="transmembrane region" description="Helical" evidence="5">
    <location>
        <begin position="45"/>
        <end position="63"/>
    </location>
</feature>
<dbReference type="FunCoup" id="F2U897">
    <property type="interactions" value="779"/>
</dbReference>
<reference evidence="7" key="1">
    <citation type="submission" date="2009-08" db="EMBL/GenBank/DDBJ databases">
        <title>Annotation of Salpingoeca rosetta.</title>
        <authorList>
            <consortium name="The Broad Institute Genome Sequencing Platform"/>
            <person name="Russ C."/>
            <person name="Cuomo C."/>
            <person name="Burger G."/>
            <person name="Gray M.W."/>
            <person name="Holland P.W.H."/>
            <person name="King N."/>
            <person name="Lang F.B.F."/>
            <person name="Roger A.J."/>
            <person name="Ruiz-Trillo I."/>
            <person name="Young S.K."/>
            <person name="Zeng Q."/>
            <person name="Gargeya S."/>
            <person name="Alvarado L."/>
            <person name="Berlin A."/>
            <person name="Chapman S.B."/>
            <person name="Chen Z."/>
            <person name="Freedman E."/>
            <person name="Gellesch M."/>
            <person name="Goldberg J."/>
            <person name="Griggs A."/>
            <person name="Gujja S."/>
            <person name="Heilman E."/>
            <person name="Heiman D."/>
            <person name="Howarth C."/>
            <person name="Mehta T."/>
            <person name="Neiman D."/>
            <person name="Pearson M."/>
            <person name="Roberts A."/>
            <person name="Saif S."/>
            <person name="Shea T."/>
            <person name="Shenoy N."/>
            <person name="Sisk P."/>
            <person name="Stolte C."/>
            <person name="Sykes S."/>
            <person name="White J."/>
            <person name="Yandava C."/>
            <person name="Haas B."/>
            <person name="Nusbaum C."/>
            <person name="Birren B."/>
        </authorList>
    </citation>
    <scope>NUCLEOTIDE SEQUENCE [LARGE SCALE GENOMIC DNA]</scope>
    <source>
        <strain evidence="7">ATCC 50818</strain>
    </source>
</reference>
<feature type="transmembrane region" description="Helical" evidence="5">
    <location>
        <begin position="130"/>
        <end position="149"/>
    </location>
</feature>
<comment type="subcellular location">
    <subcellularLocation>
        <location evidence="1">Membrane</location>
        <topology evidence="1">Multi-pass membrane protein</topology>
    </subcellularLocation>
</comment>
<keyword evidence="8" id="KW-1185">Reference proteome</keyword>
<dbReference type="SUPFAM" id="SSF103481">
    <property type="entry name" value="Multidrug resistance efflux transporter EmrE"/>
    <property type="match status" value="2"/>
</dbReference>
<keyword evidence="2 5" id="KW-0812">Transmembrane</keyword>
<dbReference type="Proteomes" id="UP000007799">
    <property type="component" value="Unassembled WGS sequence"/>
</dbReference>
<name>F2U897_SALR5</name>
<feature type="transmembrane region" description="Helical" evidence="5">
    <location>
        <begin position="103"/>
        <end position="123"/>
    </location>
</feature>
<feature type="transmembrane region" description="Helical" evidence="5">
    <location>
        <begin position="186"/>
        <end position="206"/>
    </location>
</feature>
<evidence type="ECO:0000313" key="7">
    <source>
        <dbReference type="EMBL" id="EGD72605.1"/>
    </source>
</evidence>
<dbReference type="GO" id="GO:0016020">
    <property type="term" value="C:membrane"/>
    <property type="evidence" value="ECO:0007669"/>
    <property type="project" value="UniProtKB-SubCell"/>
</dbReference>
<feature type="transmembrane region" description="Helical" evidence="5">
    <location>
        <begin position="12"/>
        <end position="33"/>
    </location>
</feature>
<keyword evidence="7" id="KW-0675">Receptor</keyword>
<keyword evidence="3 5" id="KW-1133">Transmembrane helix</keyword>
<dbReference type="InParanoid" id="F2U897"/>
<evidence type="ECO:0000256" key="3">
    <source>
        <dbReference type="ARBA" id="ARBA00022989"/>
    </source>
</evidence>
<evidence type="ECO:0000256" key="4">
    <source>
        <dbReference type="ARBA" id="ARBA00023136"/>
    </source>
</evidence>
<protein>
    <submittedName>
        <fullName evidence="7">T-cell receptor beta chain ANA 11</fullName>
    </submittedName>
</protein>
<dbReference type="eggNOG" id="KOG1441">
    <property type="taxonomic scope" value="Eukaryota"/>
</dbReference>
<evidence type="ECO:0000259" key="6">
    <source>
        <dbReference type="Pfam" id="PF03151"/>
    </source>
</evidence>
<keyword evidence="4 5" id="KW-0472">Membrane</keyword>
<dbReference type="Pfam" id="PF03151">
    <property type="entry name" value="TPT"/>
    <property type="match status" value="1"/>
</dbReference>
<proteinExistence type="predicted"/>
<feature type="transmembrane region" description="Helical" evidence="5">
    <location>
        <begin position="256"/>
        <end position="277"/>
    </location>
</feature>
<feature type="transmembrane region" description="Helical" evidence="5">
    <location>
        <begin position="75"/>
        <end position="97"/>
    </location>
</feature>
<dbReference type="KEGG" id="sre:PTSG_04340"/>
<dbReference type="OrthoDB" id="6418713at2759"/>
<gene>
    <name evidence="7" type="ORF">PTSG_04340</name>
</gene>
<organism evidence="8">
    <name type="scientific">Salpingoeca rosetta (strain ATCC 50818 / BSB-021)</name>
    <dbReference type="NCBI Taxonomy" id="946362"/>
    <lineage>
        <taxon>Eukaryota</taxon>
        <taxon>Choanoflagellata</taxon>
        <taxon>Craspedida</taxon>
        <taxon>Salpingoecidae</taxon>
        <taxon>Salpingoeca</taxon>
    </lineage>
</organism>
<dbReference type="OMA" id="FFHTIGH"/>
<dbReference type="InterPro" id="IPR004853">
    <property type="entry name" value="Sugar_P_trans_dom"/>
</dbReference>
<dbReference type="InterPro" id="IPR037185">
    <property type="entry name" value="EmrE-like"/>
</dbReference>
<sequence>MAGGGGASARKELVRAVGLCMLWYLGSMMNSIFSKSAMKVFPRPITVTMAQLLMVNICLPFFLPSKMPRLSRKDWTSWVIPLTVLKIVVSLSSQISILKVPVAYAHTVKGMMPIFTVFLSKVFLNQHHPLLAYISLIPIISGVVIASVTELQFDLLGLISALVATFTFAIQNIFSKKVMKKGVHHISILLLVSQSAFVALLPYWLWNEGTDILFGDTFTSLGDQAFVVLYEMALCGLCSAIQTIAAFTFLSYVTPVTYSVANVAKRIVIIVASMLFFQNPATPANIAGIAISICGIALYNKSKLDERRRTQMQQQLAMDEAKWGGGGGGGGVMNGYNGAHHQQQQQPSFFANQHYTSGGKRKPFGPLHVV</sequence>
<evidence type="ECO:0000256" key="1">
    <source>
        <dbReference type="ARBA" id="ARBA00004141"/>
    </source>
</evidence>
<dbReference type="EMBL" id="GL832964">
    <property type="protein sequence ID" value="EGD72605.1"/>
    <property type="molecule type" value="Genomic_DNA"/>
</dbReference>
<dbReference type="InterPro" id="IPR050186">
    <property type="entry name" value="TPT_transporter"/>
</dbReference>
<dbReference type="RefSeq" id="XP_004994428.1">
    <property type="nucleotide sequence ID" value="XM_004994371.1"/>
</dbReference>
<evidence type="ECO:0000313" key="8">
    <source>
        <dbReference type="Proteomes" id="UP000007799"/>
    </source>
</evidence>